<proteinExistence type="predicted"/>
<gene>
    <name evidence="2" type="ORF">C4886_01290</name>
</gene>
<sequence>MIYPDFYPFYATQGSPGFYNEEREQEKEFDLMRSYYPDTARRIQEKAEAQCQLLDYEGSRLYDEYPDRFMLYHICHQVKGQMEGDTSVQEIPGGFLDDLIEVLVYQEISRRRCRRRRCRKCFRTEY</sequence>
<comment type="caution">
    <text evidence="2">The sequence shown here is derived from an EMBL/GenBank/DDBJ whole genome shotgun (WGS) entry which is preliminary data.</text>
</comment>
<feature type="domain" description="DAD" evidence="1">
    <location>
        <begin position="89"/>
        <end position="118"/>
    </location>
</feature>
<dbReference type="RefSeq" id="WP_021652849.1">
    <property type="nucleotide sequence ID" value="NZ_PSQG01000002.1"/>
</dbReference>
<dbReference type="Proteomes" id="UP000253208">
    <property type="component" value="Unassembled WGS sequence"/>
</dbReference>
<evidence type="ECO:0000259" key="1">
    <source>
        <dbReference type="PROSITE" id="PS51231"/>
    </source>
</evidence>
<reference evidence="2 3" key="1">
    <citation type="submission" date="2018-02" db="EMBL/GenBank/DDBJ databases">
        <title>Complete genome sequencing of Faecalibacterium prausnitzii strains isolated from the human gut.</title>
        <authorList>
            <person name="Fitzgerald B.C."/>
            <person name="Shkoporov A.N."/>
            <person name="Ross P.R."/>
            <person name="Hill C."/>
        </authorList>
    </citation>
    <scope>NUCLEOTIDE SEQUENCE [LARGE SCALE GENOMIC DNA]</scope>
    <source>
        <strain evidence="2 3">APC942/31-1</strain>
    </source>
</reference>
<evidence type="ECO:0000313" key="3">
    <source>
        <dbReference type="Proteomes" id="UP000253208"/>
    </source>
</evidence>
<dbReference type="PROSITE" id="PS51231">
    <property type="entry name" value="DAD"/>
    <property type="match status" value="1"/>
</dbReference>
<name>A0A367G707_9FIRM</name>
<evidence type="ECO:0000313" key="2">
    <source>
        <dbReference type="EMBL" id="RCH46033.1"/>
    </source>
</evidence>
<dbReference type="AlphaFoldDB" id="A0A367G707"/>
<dbReference type="InterPro" id="IPR014767">
    <property type="entry name" value="DAD_dom"/>
</dbReference>
<protein>
    <recommendedName>
        <fullName evidence="1">DAD domain-containing protein</fullName>
    </recommendedName>
</protein>
<accession>A0A367G707</accession>
<dbReference type="EMBL" id="PSQG01000002">
    <property type="protein sequence ID" value="RCH46033.1"/>
    <property type="molecule type" value="Genomic_DNA"/>
</dbReference>
<organism evidence="2 3">
    <name type="scientific">Blautia obeum</name>
    <dbReference type="NCBI Taxonomy" id="40520"/>
    <lineage>
        <taxon>Bacteria</taxon>
        <taxon>Bacillati</taxon>
        <taxon>Bacillota</taxon>
        <taxon>Clostridia</taxon>
        <taxon>Lachnospirales</taxon>
        <taxon>Lachnospiraceae</taxon>
        <taxon>Blautia</taxon>
    </lineage>
</organism>